<dbReference type="EMBL" id="BMCJ01000003">
    <property type="protein sequence ID" value="GGC89629.1"/>
    <property type="molecule type" value="Genomic_DNA"/>
</dbReference>
<keyword evidence="2 4" id="KW-0808">Transferase</keyword>
<dbReference type="InterPro" id="IPR018193">
    <property type="entry name" value="Glyc_kinase_flavodox-like_fold"/>
</dbReference>
<dbReference type="PANTHER" id="PTHR21599:SF0">
    <property type="entry name" value="GLYCERATE KINASE"/>
    <property type="match status" value="1"/>
</dbReference>
<dbReference type="InterPro" id="IPR018197">
    <property type="entry name" value="Glycerate_kinase_RE-like"/>
</dbReference>
<evidence type="ECO:0000256" key="4">
    <source>
        <dbReference type="PIRNR" id="PIRNR006078"/>
    </source>
</evidence>
<dbReference type="PANTHER" id="PTHR21599">
    <property type="entry name" value="GLYCERATE KINASE"/>
    <property type="match status" value="1"/>
</dbReference>
<dbReference type="PIRSF" id="PIRSF006078">
    <property type="entry name" value="GlxK"/>
    <property type="match status" value="1"/>
</dbReference>
<protein>
    <submittedName>
        <fullName evidence="5">Glycerate kinase</fullName>
    </submittedName>
</protein>
<dbReference type="Proteomes" id="UP000619534">
    <property type="component" value="Unassembled WGS sequence"/>
</dbReference>
<dbReference type="SUPFAM" id="SSF110738">
    <property type="entry name" value="Glycerate kinase I"/>
    <property type="match status" value="1"/>
</dbReference>
<keyword evidence="6" id="KW-1185">Reference proteome</keyword>
<evidence type="ECO:0000256" key="2">
    <source>
        <dbReference type="ARBA" id="ARBA00022679"/>
    </source>
</evidence>
<sequence>MKIVIAPDSFKECLPAYAVGESIKKGFLTQMPEADIEVFPMADGGEGTLESLIYATKGKKVEMETSDPLGNHITTHYGILGDNKTVVIEMAQVAGLQIVTDKNINKASTFGVGELIKDAIDKGHRKFIIGLGGSATNDGGAGMLHALGGKFFDAEGEQVPVGGGYVKQIATVDLSEIHPLIYDCEIIIASDVENELCGPHGATYVFGPQKGAKEEELAELDKGIHHYANLIENASGKKLQKIPGAGAAGGLGFGLLVLGAEIRSGARIVAEAMNLEKCLQTADWVITGEGKSDSQSLYGKVPVYVASIAKKYRAKTILLSGALGKDYQQLYDYFTSCHSITRGPISLVDSMKNAEKLLYDSAYNIARLISLSPKNDINKGRL</sequence>
<dbReference type="NCBIfam" id="TIGR00045">
    <property type="entry name" value="glycerate kinase"/>
    <property type="match status" value="1"/>
</dbReference>
<gene>
    <name evidence="5" type="ORF">GCM10007216_20470</name>
</gene>
<dbReference type="InterPro" id="IPR004381">
    <property type="entry name" value="Glycerate_kinase"/>
</dbReference>
<evidence type="ECO:0000313" key="6">
    <source>
        <dbReference type="Proteomes" id="UP000619534"/>
    </source>
</evidence>
<accession>A0ABQ1P2R2</accession>
<reference evidence="6" key="1">
    <citation type="journal article" date="2019" name="Int. J. Syst. Evol. Microbiol.">
        <title>The Global Catalogue of Microorganisms (GCM) 10K type strain sequencing project: providing services to taxonomists for standard genome sequencing and annotation.</title>
        <authorList>
            <consortium name="The Broad Institute Genomics Platform"/>
            <consortium name="The Broad Institute Genome Sequencing Center for Infectious Disease"/>
            <person name="Wu L."/>
            <person name="Ma J."/>
        </authorList>
    </citation>
    <scope>NUCLEOTIDE SEQUENCE [LARGE SCALE GENOMIC DNA]</scope>
    <source>
        <strain evidence="6">CCM 7282</strain>
    </source>
</reference>
<evidence type="ECO:0000256" key="3">
    <source>
        <dbReference type="ARBA" id="ARBA00022777"/>
    </source>
</evidence>
<dbReference type="Pfam" id="PF02595">
    <property type="entry name" value="Gly_kinase"/>
    <property type="match status" value="1"/>
</dbReference>
<name>A0ABQ1P2R2_9BACI</name>
<dbReference type="GO" id="GO:0016301">
    <property type="term" value="F:kinase activity"/>
    <property type="evidence" value="ECO:0007669"/>
    <property type="project" value="UniProtKB-KW"/>
</dbReference>
<comment type="similarity">
    <text evidence="1 4">Belongs to the glycerate kinase type-1 family.</text>
</comment>
<evidence type="ECO:0000313" key="5">
    <source>
        <dbReference type="EMBL" id="GGC89629.1"/>
    </source>
</evidence>
<dbReference type="Gene3D" id="3.40.50.10350">
    <property type="entry name" value="Glycerate kinase, domain 1"/>
    <property type="match status" value="1"/>
</dbReference>
<keyword evidence="3 4" id="KW-0418">Kinase</keyword>
<dbReference type="RefSeq" id="WP_062445931.1">
    <property type="nucleotide sequence ID" value="NZ_BMCJ01000003.1"/>
</dbReference>
<organism evidence="5 6">
    <name type="scientific">Thalassobacillus devorans</name>
    <dbReference type="NCBI Taxonomy" id="279813"/>
    <lineage>
        <taxon>Bacteria</taxon>
        <taxon>Bacillati</taxon>
        <taxon>Bacillota</taxon>
        <taxon>Bacilli</taxon>
        <taxon>Bacillales</taxon>
        <taxon>Bacillaceae</taxon>
        <taxon>Thalassobacillus</taxon>
    </lineage>
</organism>
<dbReference type="InterPro" id="IPR036129">
    <property type="entry name" value="Glycerate_kinase_sf"/>
</dbReference>
<dbReference type="Gene3D" id="3.90.1510.10">
    <property type="entry name" value="Glycerate kinase, domain 2"/>
    <property type="match status" value="1"/>
</dbReference>
<proteinExistence type="inferred from homology"/>
<comment type="caution">
    <text evidence="5">The sequence shown here is derived from an EMBL/GenBank/DDBJ whole genome shotgun (WGS) entry which is preliminary data.</text>
</comment>
<evidence type="ECO:0000256" key="1">
    <source>
        <dbReference type="ARBA" id="ARBA00006284"/>
    </source>
</evidence>